<dbReference type="Gene3D" id="3.30.470.30">
    <property type="entry name" value="DNA ligase/mRNA capping enzyme"/>
    <property type="match status" value="1"/>
</dbReference>
<sequence length="557" mass="63352">MRYLLAGCCLLLITPFLHAASGCPNWSALHLQQEIQALTQRIKNWDQAYFVHGQQPVDDELYDQAHGQLASWQLCAQQAVNEQSLPTHDSYRVSHTYQQSGLTKLKENQLQQWLHDKQNLWVQPKIDGVAVTLVYQQGQLQQVISRGDGRFGQDWLHHAQHIDAIPKRLRTNRATVHLQGELYQKLKQHRQAQPSTHSARSSVAGWLNRHELSQQQGQQIGLFVWEWPDGPDSMPERLTELSALGFTDTQGYSHAVANLADIARWRQHWYQAALPFASDGVVIRQGQRPAAQLKHGYPPSWAVAWKYPLTHGLTQIKQFEFTIGRSGRITPIALVEPVELDNKIIRRLSLGSVKRLQELDVGIHDHISVRLSGHAIPQLDQVVWRSPVRSLVEAPNPEHYHSLSCWHTDAACSQQFVARLTWLSGKKGLGMRGISQGTWKQLIAAGKISHLVDWLTLTQAELEQTPGFAQKKAAHVALQFNQARQQPFATWLSALGVPHELTLLPHDNWQLLSQLSRTDWQKRGYSAITAQKIIDFFSHPELQRIAQQLHEQHIDGF</sequence>
<gene>
    <name evidence="7 10" type="primary">ligB</name>
    <name evidence="10" type="ORF">QEZ41_05125</name>
</gene>
<comment type="function">
    <text evidence="7">Catalyzes the formation of phosphodiester linkages between 5'-phosphoryl and 3'-hydroxyl groups in double-stranded DNA using NAD as a coenzyme and as the energy source for the reaction.</text>
</comment>
<evidence type="ECO:0000256" key="4">
    <source>
        <dbReference type="ARBA" id="ARBA00023027"/>
    </source>
</evidence>
<dbReference type="NCBIfam" id="NF005987">
    <property type="entry name" value="PRK08097.1"/>
    <property type="match status" value="1"/>
</dbReference>
<evidence type="ECO:0000256" key="3">
    <source>
        <dbReference type="ARBA" id="ARBA00022763"/>
    </source>
</evidence>
<dbReference type="InterPro" id="IPR010994">
    <property type="entry name" value="RuvA_2-like"/>
</dbReference>
<evidence type="ECO:0000256" key="1">
    <source>
        <dbReference type="ARBA" id="ARBA00022598"/>
    </source>
</evidence>
<dbReference type="SUPFAM" id="SSF47781">
    <property type="entry name" value="RuvA domain 2-like"/>
    <property type="match status" value="1"/>
</dbReference>
<keyword evidence="4 7" id="KW-0520">NAD</keyword>
<dbReference type="Gene3D" id="1.10.150.20">
    <property type="entry name" value="5' to 3' exonuclease, C-terminal subdomain"/>
    <property type="match status" value="1"/>
</dbReference>
<keyword evidence="5 7" id="KW-0234">DNA repair</keyword>
<dbReference type="Gene3D" id="1.10.287.610">
    <property type="entry name" value="Helix hairpin bin"/>
    <property type="match status" value="1"/>
</dbReference>
<dbReference type="InterPro" id="IPR050326">
    <property type="entry name" value="NAD_dep_DNA_ligaseB"/>
</dbReference>
<dbReference type="PANTHER" id="PTHR47810:SF1">
    <property type="entry name" value="DNA LIGASE B"/>
    <property type="match status" value="1"/>
</dbReference>
<name>A0ABT7SQ36_9GAMM</name>
<feature type="active site" description="N6-AMP-lysine intermediate" evidence="7">
    <location>
        <position position="125"/>
    </location>
</feature>
<dbReference type="Pfam" id="PF01653">
    <property type="entry name" value="DNA_ligase_aden"/>
    <property type="match status" value="1"/>
</dbReference>
<keyword evidence="3 7" id="KW-0227">DNA damage</keyword>
<organism evidence="10 11">
    <name type="scientific">Thiopseudomonas acetoxidans</name>
    <dbReference type="NCBI Taxonomy" id="3041622"/>
    <lineage>
        <taxon>Bacteria</taxon>
        <taxon>Pseudomonadati</taxon>
        <taxon>Pseudomonadota</taxon>
        <taxon>Gammaproteobacteria</taxon>
        <taxon>Pseudomonadales</taxon>
        <taxon>Pseudomonadaceae</taxon>
        <taxon>Thiopseudomonas</taxon>
    </lineage>
</organism>
<comment type="catalytic activity">
    <reaction evidence="6 7">
        <text>NAD(+) + (deoxyribonucleotide)n-3'-hydroxyl + 5'-phospho-(deoxyribonucleotide)m = (deoxyribonucleotide)n+m + AMP + beta-nicotinamide D-nucleotide.</text>
        <dbReference type="EC" id="6.5.1.2"/>
    </reaction>
</comment>
<dbReference type="InterPro" id="IPR020923">
    <property type="entry name" value="DNA_ligase_B"/>
</dbReference>
<dbReference type="InterPro" id="IPR013839">
    <property type="entry name" value="DNAligase_adenylation"/>
</dbReference>
<dbReference type="SMART" id="SM00532">
    <property type="entry name" value="LIGANc"/>
    <property type="match status" value="1"/>
</dbReference>
<proteinExistence type="inferred from homology"/>
<dbReference type="InterPro" id="IPR012340">
    <property type="entry name" value="NA-bd_OB-fold"/>
</dbReference>
<evidence type="ECO:0000256" key="6">
    <source>
        <dbReference type="ARBA" id="ARBA00034005"/>
    </source>
</evidence>
<keyword evidence="2 7" id="KW-0235">DNA replication</keyword>
<evidence type="ECO:0000256" key="2">
    <source>
        <dbReference type="ARBA" id="ARBA00022705"/>
    </source>
</evidence>
<feature type="signal peptide" evidence="8">
    <location>
        <begin position="1"/>
        <end position="19"/>
    </location>
</feature>
<reference evidence="10 11" key="1">
    <citation type="submission" date="2023-06" db="EMBL/GenBank/DDBJ databases">
        <title>Thiopseudomonas sp. CY1220 draft genome sequence.</title>
        <authorList>
            <person name="Zhao G."/>
            <person name="An M."/>
        </authorList>
    </citation>
    <scope>NUCLEOTIDE SEQUENCE [LARGE SCALE GENOMIC DNA]</scope>
    <source>
        <strain evidence="10 11">CY1220</strain>
    </source>
</reference>
<dbReference type="SUPFAM" id="SSF56091">
    <property type="entry name" value="DNA ligase/mRNA capping enzyme, catalytic domain"/>
    <property type="match status" value="1"/>
</dbReference>
<dbReference type="PROSITE" id="PS51257">
    <property type="entry name" value="PROKAR_LIPOPROTEIN"/>
    <property type="match status" value="1"/>
</dbReference>
<evidence type="ECO:0000313" key="11">
    <source>
        <dbReference type="Proteomes" id="UP001241056"/>
    </source>
</evidence>
<comment type="similarity">
    <text evidence="7">Belongs to the NAD-dependent DNA ligase family. LigB subfamily.</text>
</comment>
<feature type="domain" description="NAD-dependent DNA ligase N-terminal" evidence="9">
    <location>
        <begin position="30"/>
        <end position="428"/>
    </location>
</feature>
<evidence type="ECO:0000256" key="5">
    <source>
        <dbReference type="ARBA" id="ARBA00023204"/>
    </source>
</evidence>
<protein>
    <recommendedName>
        <fullName evidence="7">DNA ligase B</fullName>
        <ecNumber evidence="7">6.5.1.2</ecNumber>
    </recommendedName>
    <alternativeName>
        <fullName evidence="7">Polydeoxyribonucleotide synthase [NAD(+)] B</fullName>
    </alternativeName>
</protein>
<accession>A0ABT7SQ36</accession>
<dbReference type="EC" id="6.5.1.2" evidence="7"/>
<dbReference type="RefSeq" id="WP_289410316.1">
    <property type="nucleotide sequence ID" value="NZ_JAUCDY010000004.1"/>
</dbReference>
<dbReference type="HAMAP" id="MF_01587">
    <property type="entry name" value="DNA_ligase_B"/>
    <property type="match status" value="1"/>
</dbReference>
<dbReference type="Proteomes" id="UP001241056">
    <property type="component" value="Unassembled WGS sequence"/>
</dbReference>
<evidence type="ECO:0000313" key="10">
    <source>
        <dbReference type="EMBL" id="MDM7857657.1"/>
    </source>
</evidence>
<feature type="chain" id="PRO_5047256660" description="DNA ligase B" evidence="8">
    <location>
        <begin position="20"/>
        <end position="557"/>
    </location>
</feature>
<evidence type="ECO:0000256" key="8">
    <source>
        <dbReference type="SAM" id="SignalP"/>
    </source>
</evidence>
<keyword evidence="11" id="KW-1185">Reference proteome</keyword>
<dbReference type="InterPro" id="IPR004150">
    <property type="entry name" value="NAD_DNA_ligase_OB"/>
</dbReference>
<dbReference type="GO" id="GO:0003911">
    <property type="term" value="F:DNA ligase (NAD+) activity"/>
    <property type="evidence" value="ECO:0007669"/>
    <property type="project" value="UniProtKB-EC"/>
</dbReference>
<dbReference type="Pfam" id="PF03120">
    <property type="entry name" value="OB_DNA_ligase"/>
    <property type="match status" value="1"/>
</dbReference>
<evidence type="ECO:0000256" key="7">
    <source>
        <dbReference type="HAMAP-Rule" id="MF_01587"/>
    </source>
</evidence>
<dbReference type="SUPFAM" id="SSF50249">
    <property type="entry name" value="Nucleic acid-binding proteins"/>
    <property type="match status" value="1"/>
</dbReference>
<comment type="caution">
    <text evidence="10">The sequence shown here is derived from an EMBL/GenBank/DDBJ whole genome shotgun (WGS) entry which is preliminary data.</text>
</comment>
<dbReference type="EMBL" id="JAUCDY010000004">
    <property type="protein sequence ID" value="MDM7857657.1"/>
    <property type="molecule type" value="Genomic_DNA"/>
</dbReference>
<evidence type="ECO:0000259" key="9">
    <source>
        <dbReference type="SMART" id="SM00532"/>
    </source>
</evidence>
<keyword evidence="1 7" id="KW-0436">Ligase</keyword>
<dbReference type="InterPro" id="IPR013840">
    <property type="entry name" value="DNAligase_N"/>
</dbReference>
<dbReference type="Gene3D" id="2.40.50.140">
    <property type="entry name" value="Nucleic acid-binding proteins"/>
    <property type="match status" value="1"/>
</dbReference>
<dbReference type="PANTHER" id="PTHR47810">
    <property type="entry name" value="DNA LIGASE"/>
    <property type="match status" value="1"/>
</dbReference>
<keyword evidence="8" id="KW-0732">Signal</keyword>